<accession>A0AAV7P7A1</accession>
<proteinExistence type="predicted"/>
<name>A0AAV7P7A1_PLEWA</name>
<dbReference type="Proteomes" id="UP001066276">
    <property type="component" value="Chromosome 7"/>
</dbReference>
<feature type="region of interest" description="Disordered" evidence="1">
    <location>
        <begin position="52"/>
        <end position="72"/>
    </location>
</feature>
<dbReference type="AlphaFoldDB" id="A0AAV7P7A1"/>
<reference evidence="2" key="1">
    <citation type="journal article" date="2022" name="bioRxiv">
        <title>Sequencing and chromosome-scale assembly of the giantPleurodeles waltlgenome.</title>
        <authorList>
            <person name="Brown T."/>
            <person name="Elewa A."/>
            <person name="Iarovenko S."/>
            <person name="Subramanian E."/>
            <person name="Araus A.J."/>
            <person name="Petzold A."/>
            <person name="Susuki M."/>
            <person name="Suzuki K.-i.T."/>
            <person name="Hayashi T."/>
            <person name="Toyoda A."/>
            <person name="Oliveira C."/>
            <person name="Osipova E."/>
            <person name="Leigh N.D."/>
            <person name="Simon A."/>
            <person name="Yun M.H."/>
        </authorList>
    </citation>
    <scope>NUCLEOTIDE SEQUENCE</scope>
    <source>
        <strain evidence="2">20211129_DDA</strain>
        <tissue evidence="2">Liver</tissue>
    </source>
</reference>
<feature type="region of interest" description="Disordered" evidence="1">
    <location>
        <begin position="135"/>
        <end position="174"/>
    </location>
</feature>
<protein>
    <submittedName>
        <fullName evidence="2">Uncharacterized protein</fullName>
    </submittedName>
</protein>
<evidence type="ECO:0000313" key="3">
    <source>
        <dbReference type="Proteomes" id="UP001066276"/>
    </source>
</evidence>
<evidence type="ECO:0000313" key="2">
    <source>
        <dbReference type="EMBL" id="KAJ1123122.1"/>
    </source>
</evidence>
<dbReference type="EMBL" id="JANPWB010000011">
    <property type="protein sequence ID" value="KAJ1123122.1"/>
    <property type="molecule type" value="Genomic_DNA"/>
</dbReference>
<keyword evidence="3" id="KW-1185">Reference proteome</keyword>
<sequence>MEGEYIQAALSLLKKSGRMDHVRQEALPALRPARKAAQGVAATVMACSPPRSATRVEQVRRQGWGGGRAPAVKPSRVLSKAAGLKKGFLGLPLAGRGGARGGRARAAMGRERRETWQFGGLSTPREARGRAQMTGKAGEVHAGGLEGSGPSLGVVEEVSLPQGTISPIGEGGGP</sequence>
<evidence type="ECO:0000256" key="1">
    <source>
        <dbReference type="SAM" id="MobiDB-lite"/>
    </source>
</evidence>
<gene>
    <name evidence="2" type="ORF">NDU88_001595</name>
</gene>
<organism evidence="2 3">
    <name type="scientific">Pleurodeles waltl</name>
    <name type="common">Iberian ribbed newt</name>
    <dbReference type="NCBI Taxonomy" id="8319"/>
    <lineage>
        <taxon>Eukaryota</taxon>
        <taxon>Metazoa</taxon>
        <taxon>Chordata</taxon>
        <taxon>Craniata</taxon>
        <taxon>Vertebrata</taxon>
        <taxon>Euteleostomi</taxon>
        <taxon>Amphibia</taxon>
        <taxon>Batrachia</taxon>
        <taxon>Caudata</taxon>
        <taxon>Salamandroidea</taxon>
        <taxon>Salamandridae</taxon>
        <taxon>Pleurodelinae</taxon>
        <taxon>Pleurodeles</taxon>
    </lineage>
</organism>
<comment type="caution">
    <text evidence="2">The sequence shown here is derived from an EMBL/GenBank/DDBJ whole genome shotgun (WGS) entry which is preliminary data.</text>
</comment>